<keyword evidence="1" id="KW-0238">DNA-binding</keyword>
<reference evidence="1 2" key="1">
    <citation type="submission" date="2015-11" db="EMBL/GenBank/DDBJ databases">
        <title>Draft genome of Sulfurovum riftiae 1812E, a member of the Epsilonproteobacteria isolated from the tube of the deep-sea hydrothermal vent tubewom Riftia pachyptila.</title>
        <authorList>
            <person name="Vetriani C."/>
            <person name="Giovannelli D."/>
        </authorList>
    </citation>
    <scope>NUCLEOTIDE SEQUENCE [LARGE SCALE GENOMIC DNA]</scope>
    <source>
        <strain evidence="1 2">1812E</strain>
    </source>
</reference>
<dbReference type="Proteomes" id="UP000075359">
    <property type="component" value="Unassembled WGS sequence"/>
</dbReference>
<dbReference type="RefSeq" id="WP_067332352.1">
    <property type="nucleotide sequence ID" value="NZ_LNKT01000071.1"/>
</dbReference>
<evidence type="ECO:0000313" key="1">
    <source>
        <dbReference type="EMBL" id="KYJ85578.1"/>
    </source>
</evidence>
<dbReference type="GO" id="GO:0003677">
    <property type="term" value="F:DNA binding"/>
    <property type="evidence" value="ECO:0007669"/>
    <property type="project" value="UniProtKB-KW"/>
</dbReference>
<keyword evidence="2" id="KW-1185">Reference proteome</keyword>
<sequence>MKTITLKTDDTFFDKVNTLAKQLHLTKSELIRRSVAEYEIHIKKKAMKEQMREASLRVREANDELVSEFERTVEDGLKDV</sequence>
<dbReference type="AlphaFoldDB" id="A0A151CDI2"/>
<name>A0A151CDI2_9BACT</name>
<dbReference type="InterPro" id="IPR013321">
    <property type="entry name" value="Arc_rbn_hlx_hlx"/>
</dbReference>
<protein>
    <submittedName>
        <fullName evidence="1">DNA-binding protein</fullName>
    </submittedName>
</protein>
<accession>A0A151CDI2</accession>
<dbReference type="OrthoDB" id="9553680at2"/>
<comment type="caution">
    <text evidence="1">The sequence shown here is derived from an EMBL/GenBank/DDBJ whole genome shotgun (WGS) entry which is preliminary data.</text>
</comment>
<dbReference type="STRING" id="1630136.AS592_00605"/>
<dbReference type="Gene3D" id="1.10.1220.10">
    <property type="entry name" value="Met repressor-like"/>
    <property type="match status" value="1"/>
</dbReference>
<gene>
    <name evidence="1" type="ORF">AS592_00605</name>
</gene>
<dbReference type="GO" id="GO:0006355">
    <property type="term" value="P:regulation of DNA-templated transcription"/>
    <property type="evidence" value="ECO:0007669"/>
    <property type="project" value="InterPro"/>
</dbReference>
<organism evidence="1 2">
    <name type="scientific">Sulfurovum riftiae</name>
    <dbReference type="NCBI Taxonomy" id="1630136"/>
    <lineage>
        <taxon>Bacteria</taxon>
        <taxon>Pseudomonadati</taxon>
        <taxon>Campylobacterota</taxon>
        <taxon>Epsilonproteobacteria</taxon>
        <taxon>Campylobacterales</taxon>
        <taxon>Sulfurovaceae</taxon>
        <taxon>Sulfurovum</taxon>
    </lineage>
</organism>
<dbReference type="EMBL" id="LNKT01000071">
    <property type="protein sequence ID" value="KYJ85578.1"/>
    <property type="molecule type" value="Genomic_DNA"/>
</dbReference>
<evidence type="ECO:0000313" key="2">
    <source>
        <dbReference type="Proteomes" id="UP000075359"/>
    </source>
</evidence>
<proteinExistence type="predicted"/>